<feature type="domain" description="SusE outer membrane protein" evidence="2">
    <location>
        <begin position="24"/>
        <end position="123"/>
    </location>
</feature>
<dbReference type="PROSITE" id="PS51155">
    <property type="entry name" value="CHIT_BIND_RR_2"/>
    <property type="match status" value="1"/>
</dbReference>
<name>A0A246BBQ5_9FLAO</name>
<dbReference type="InterPro" id="IPR025970">
    <property type="entry name" value="SusE"/>
</dbReference>
<gene>
    <name evidence="4" type="ORF">AP75_03005</name>
</gene>
<evidence type="ECO:0000259" key="2">
    <source>
        <dbReference type="Pfam" id="PF14292"/>
    </source>
</evidence>
<comment type="caution">
    <text evidence="4">The sequence shown here is derived from an EMBL/GenBank/DDBJ whole genome shotgun (WGS) entry which is preliminary data.</text>
</comment>
<evidence type="ECO:0000313" key="5">
    <source>
        <dbReference type="Proteomes" id="UP000197587"/>
    </source>
</evidence>
<feature type="domain" description="Outer membrane protein SusF/SusE-like C-terminal" evidence="3">
    <location>
        <begin position="380"/>
        <end position="465"/>
    </location>
</feature>
<dbReference type="InterPro" id="IPR032187">
    <property type="entry name" value="SusF/SusE-like_C"/>
</dbReference>
<reference evidence="4 5" key="1">
    <citation type="submission" date="2014-01" db="EMBL/GenBank/DDBJ databases">
        <authorList>
            <consortium name="Genome Consortium for Active Teaching"/>
            <person name="Sontag T.C."/>
            <person name="Newman J.D."/>
        </authorList>
    </citation>
    <scope>NUCLEOTIDE SEQUENCE [LARGE SCALE GENOMIC DNA]</scope>
    <source>
        <strain evidence="4 5">DSM 19056</strain>
    </source>
</reference>
<protein>
    <recommendedName>
        <fullName evidence="6">SusE outer membrane protein domain-containing protein</fullName>
    </recommendedName>
</protein>
<reference evidence="4 5" key="2">
    <citation type="submission" date="2017-05" db="EMBL/GenBank/DDBJ databases">
        <title>Genome of Chryseobacterium haifense.</title>
        <authorList>
            <person name="Newman J.D."/>
        </authorList>
    </citation>
    <scope>NUCLEOTIDE SEQUENCE [LARGE SCALE GENOMIC DNA]</scope>
    <source>
        <strain evidence="4 5">DSM 19056</strain>
    </source>
</reference>
<evidence type="ECO:0008006" key="6">
    <source>
        <dbReference type="Google" id="ProtNLM"/>
    </source>
</evidence>
<feature type="chain" id="PRO_5012738179" description="SusE outer membrane protein domain-containing protein" evidence="1">
    <location>
        <begin position="26"/>
        <end position="477"/>
    </location>
</feature>
<dbReference type="Gene3D" id="2.60.40.3620">
    <property type="match status" value="2"/>
</dbReference>
<dbReference type="AlphaFoldDB" id="A0A246BBQ5"/>
<keyword evidence="1" id="KW-0732">Signal</keyword>
<dbReference type="Proteomes" id="UP000197587">
    <property type="component" value="Unassembled WGS sequence"/>
</dbReference>
<feature type="signal peptide" evidence="1">
    <location>
        <begin position="1"/>
        <end position="25"/>
    </location>
</feature>
<sequence>MKNIFKILIVLFLPLILLNSCRNDADRDWTTPEPSFTLYNTTLGAVVLYPTMENNPFILRWDNSKTTGGTYSVVVSKTEDFATKVELGTSTSNTFTTTIGALNTAMLQAGLSPYSSQNAYIRIETGAEVSNAINFVVTPYPSEVPVIKNPSAGQLITLNAEAPLETATTILWDDYSYSVAVEYKVELAASGSSNFQLLGSTTDETQLAVSNYTLNDIAIKAGLPVNVASSVDIRVTATTTSTGGTITKTSDVVTFKVAPYQPAFVDFYLVGGGTAVGWNASGAQLLKQTEEISEIYTYLENNGEFRFLGQQDWNPINYSLNADGINDSFKYFNTWSSNLEPAGSENMKFTGNSGMYKITINQNSRNITVTPSSVPTLPTNVYLVGSIQGWNAGSALEMTQVGDGVYEYVIEVPDGAEFKFLGQQDWSGTEWGNIHGAGNSGFLGPNGDNNNIQYNGGGATYKITANIKLGTNKLTPQ</sequence>
<dbReference type="EMBL" id="JASZ02000003">
    <property type="protein sequence ID" value="OWK99100.1"/>
    <property type="molecule type" value="Genomic_DNA"/>
</dbReference>
<evidence type="ECO:0000313" key="4">
    <source>
        <dbReference type="EMBL" id="OWK99100.1"/>
    </source>
</evidence>
<dbReference type="Pfam" id="PF14292">
    <property type="entry name" value="SusE"/>
    <property type="match status" value="2"/>
</dbReference>
<evidence type="ECO:0000259" key="3">
    <source>
        <dbReference type="Pfam" id="PF16411"/>
    </source>
</evidence>
<keyword evidence="5" id="KW-1185">Reference proteome</keyword>
<organism evidence="4 5">
    <name type="scientific">Kaistella haifensis DSM 19056</name>
    <dbReference type="NCBI Taxonomy" id="1450526"/>
    <lineage>
        <taxon>Bacteria</taxon>
        <taxon>Pseudomonadati</taxon>
        <taxon>Bacteroidota</taxon>
        <taxon>Flavobacteriia</taxon>
        <taxon>Flavobacteriales</taxon>
        <taxon>Weeksellaceae</taxon>
        <taxon>Chryseobacterium group</taxon>
        <taxon>Kaistella</taxon>
    </lineage>
</organism>
<dbReference type="InterPro" id="IPR000618">
    <property type="entry name" value="Insect_cuticle"/>
</dbReference>
<accession>A0A246BBQ5</accession>
<evidence type="ECO:0000256" key="1">
    <source>
        <dbReference type="SAM" id="SignalP"/>
    </source>
</evidence>
<dbReference type="Pfam" id="PF16411">
    <property type="entry name" value="SusF_SusE"/>
    <property type="match status" value="1"/>
</dbReference>
<proteinExistence type="predicted"/>
<dbReference type="RefSeq" id="WP_088263561.1">
    <property type="nucleotide sequence ID" value="NZ_JASZ02000003.1"/>
</dbReference>
<feature type="domain" description="SusE outer membrane protein" evidence="2">
    <location>
        <begin position="145"/>
        <end position="235"/>
    </location>
</feature>